<gene>
    <name evidence="2" type="ORF">DPX39_040049600</name>
</gene>
<dbReference type="AlphaFoldDB" id="A0A3L6L8E6"/>
<protein>
    <recommendedName>
        <fullName evidence="4">START domain-containing protein</fullName>
    </recommendedName>
</protein>
<evidence type="ECO:0000256" key="1">
    <source>
        <dbReference type="SAM" id="MobiDB-lite"/>
    </source>
</evidence>
<feature type="region of interest" description="Disordered" evidence="1">
    <location>
        <begin position="299"/>
        <end position="329"/>
    </location>
</feature>
<feature type="region of interest" description="Disordered" evidence="1">
    <location>
        <begin position="1"/>
        <end position="29"/>
    </location>
</feature>
<accession>A0A3L6L8E6</accession>
<evidence type="ECO:0000313" key="3">
    <source>
        <dbReference type="Proteomes" id="UP000266743"/>
    </source>
</evidence>
<reference evidence="2 3" key="1">
    <citation type="submission" date="2018-09" db="EMBL/GenBank/DDBJ databases">
        <title>whole genome sequence of T. equiperdum IVM-t1 strain.</title>
        <authorList>
            <person name="Suganuma K."/>
        </authorList>
    </citation>
    <scope>NUCLEOTIDE SEQUENCE [LARGE SCALE GENOMIC DNA]</scope>
    <source>
        <strain evidence="2 3">IVM-t1</strain>
    </source>
</reference>
<comment type="caution">
    <text evidence="2">The sequence shown here is derived from an EMBL/GenBank/DDBJ whole genome shotgun (WGS) entry which is preliminary data.</text>
</comment>
<dbReference type="InterPro" id="IPR051213">
    <property type="entry name" value="START_lipid_transfer"/>
</dbReference>
<evidence type="ECO:0008006" key="4">
    <source>
        <dbReference type="Google" id="ProtNLM"/>
    </source>
</evidence>
<dbReference type="InterPro" id="IPR023393">
    <property type="entry name" value="START-like_dom_sf"/>
</dbReference>
<organism evidence="2 3">
    <name type="scientific">Trypanosoma brucei equiperdum</name>
    <dbReference type="NCBI Taxonomy" id="630700"/>
    <lineage>
        <taxon>Eukaryota</taxon>
        <taxon>Discoba</taxon>
        <taxon>Euglenozoa</taxon>
        <taxon>Kinetoplastea</taxon>
        <taxon>Metakinetoplastina</taxon>
        <taxon>Trypanosomatida</taxon>
        <taxon>Trypanosomatidae</taxon>
        <taxon>Trypanosoma</taxon>
    </lineage>
</organism>
<evidence type="ECO:0000313" key="2">
    <source>
        <dbReference type="EMBL" id="RHW72919.1"/>
    </source>
</evidence>
<name>A0A3L6L8E6_9TRYP</name>
<dbReference type="Gene3D" id="3.30.530.20">
    <property type="match status" value="1"/>
</dbReference>
<proteinExistence type="predicted"/>
<dbReference type="PANTHER" id="PTHR19308">
    <property type="entry name" value="PHOSPHATIDYLCHOLINE TRANSFER PROTEIN"/>
    <property type="match status" value="1"/>
</dbReference>
<dbReference type="SUPFAM" id="SSF55961">
    <property type="entry name" value="Bet v1-like"/>
    <property type="match status" value="1"/>
</dbReference>
<dbReference type="Proteomes" id="UP000266743">
    <property type="component" value="Chromosome 4"/>
</dbReference>
<sequence length="394" mass="42929">MLRGRAMPVAQLAPVVHTHPQPTVGADPATIAGRASQNNASRSKDVDVYCAAVDFTDVAQLLMQDPVSSGFRPIAHDSDSNTSLYSRPTEESPMDMIFVRTHLPCPPSALPLYMHASKRCQWDDYASKLHFVRTLPRPATAPVSTLTDVADANLLQLQPGQRRVGLYYMVIRSPVPFVRSRDLEMAVAEEVQPDGTVWLKGLSTPLDRVDLCNERRAKYIRARLIFFAMLAKPTKVTGGCEGCQMSCVSLVHPMGHLPRLVRRLVLAAQMRMAKRLRDFIIRHPPASLTDCTAQLHSEGKVSSTSTGSGGKSGMVGKTNGKGEPSPHSYVTGVDASECSNLGEWGEDDSDGGAARFVVGSKSSQMCRMCRECCGRLIALGRRVAERLPLLSSNL</sequence>
<dbReference type="EMBL" id="QSBY01000004">
    <property type="protein sequence ID" value="RHW72919.1"/>
    <property type="molecule type" value="Genomic_DNA"/>
</dbReference>
<dbReference type="PANTHER" id="PTHR19308:SF14">
    <property type="entry name" value="START DOMAIN-CONTAINING PROTEIN"/>
    <property type="match status" value="1"/>
</dbReference>